<dbReference type="AlphaFoldDB" id="A0A7C5R865"/>
<gene>
    <name evidence="1" type="ORF">ENJ42_07405</name>
</gene>
<accession>A0A7C5R865</accession>
<proteinExistence type="predicted"/>
<evidence type="ECO:0000313" key="1">
    <source>
        <dbReference type="EMBL" id="HHL43425.1"/>
    </source>
</evidence>
<sequence>MKTVLMVIGSFLIFFPLLWSSVVMMISAISGWMKLGSVYKSDIPMQGKKIWVGVLSMGFKGFFKSQYNNLVRVSCDRDHLYMGVLLPFRMGHPTLKIPFSDMAVVDAKPTIWGTKRKTLKTERVPDIEILLTEKVVKTIEDHFSALAKG</sequence>
<comment type="caution">
    <text evidence="1">The sequence shown here is derived from an EMBL/GenBank/DDBJ whole genome shotgun (WGS) entry which is preliminary data.</text>
</comment>
<reference evidence="1" key="1">
    <citation type="journal article" date="2020" name="mSystems">
        <title>Genome- and Community-Level Interaction Insights into Carbon Utilization and Element Cycling Functions of Hydrothermarchaeota in Hydrothermal Sediment.</title>
        <authorList>
            <person name="Zhou Z."/>
            <person name="Liu Y."/>
            <person name="Xu W."/>
            <person name="Pan J."/>
            <person name="Luo Z.H."/>
            <person name="Li M."/>
        </authorList>
    </citation>
    <scope>NUCLEOTIDE SEQUENCE [LARGE SCALE GENOMIC DNA]</scope>
    <source>
        <strain evidence="1">HyVt-485</strain>
    </source>
</reference>
<protein>
    <submittedName>
        <fullName evidence="1">Uncharacterized protein</fullName>
    </submittedName>
</protein>
<organism evidence="1">
    <name type="scientific">Hellea balneolensis</name>
    <dbReference type="NCBI Taxonomy" id="287478"/>
    <lineage>
        <taxon>Bacteria</taxon>
        <taxon>Pseudomonadati</taxon>
        <taxon>Pseudomonadota</taxon>
        <taxon>Alphaproteobacteria</taxon>
        <taxon>Maricaulales</taxon>
        <taxon>Robiginitomaculaceae</taxon>
        <taxon>Hellea</taxon>
    </lineage>
</organism>
<dbReference type="EMBL" id="DRMJ01000385">
    <property type="protein sequence ID" value="HHL43425.1"/>
    <property type="molecule type" value="Genomic_DNA"/>
</dbReference>
<name>A0A7C5R865_9PROT</name>
<dbReference type="Proteomes" id="UP000885830">
    <property type="component" value="Unassembled WGS sequence"/>
</dbReference>